<sequence length="1379" mass="161600">MKSFQLNHPPREEHPSWLRQRWNHLETFLEEYRQHIFYLFVFFVITFVLFLERFIFYMYFSEHMDLRHVMGMGIAITRGSAASLSFCYSVLLLTMCRNLITKLRELPLHQYVPLDSHVQFHKIVAMTSLFFTLVHTVGHCSNFFHISKQPLENLRCLTKEMHFESDFRPTAFFWFFQTITGLTGLLLYVLVCVLFIFAHPWVRQKAYSYFWTTHSLYILIYVLCLVHGLAKLTGSPRFWMFFVGPAIIYTLDKVVSLQTKYMELEILETELLPSDVTRVKFVRPPNFKYLSGQWVRMACTAFRPREFHSLSLTSAPHHNYLSVHVKAQGPWTWKLRNYLDPNNNKPWPKLRLEGPYGGGNQEWYKYEVAIMVGGGIGVTPYASILNDLVFGTSTNRYSGVACKKVYFLWICPSHRHFEWFIDVLRDVERRDVTNVLEIHIFITQFFHKFDLRTTMLYICENHFQRISNCSLFTGLKAVNHFGRPDMTAFLKFVQQQHSYNKRRRLINSNKHANGKPGDKYDKATPTSYTDVKEWLHQNHKRCVKVKIGPDASISTLSRKGEVLRKLDFTTVHALVVEVTKDNNRKPMILVRSPRDHDLVLQFDSLATRKKFLNKLEAFLGAHKKVLDVLHTYKEAMLANAETKEKRQRRLERFFREAYALAFGLKPSERRKMDESNGGDVIMVMRTSLSKAEFAEALGMKTDSLFVKQMFNCVDKDKDGRISFQEFLDTVDLFSRGKPENKLRIIFDMCDAEGRGTIEKQELTRILRSLVDIAKTASLSEDQVQALIGDMFSAAGLQDKERLSYEDFTLLMQEYKGDLIGLDCKGVKQNFLDTSSNITRMKSFQLNHPPREEHPSWLRQRWNHLETFLEEYRQHIFYLFVFFVITFVLFLERFIFYMYFSEHMDLRHVMGMGIAITRGSAASLSFCYSVLLLTMCRNLITKLRELPLHQYVPLDSHVQFHKIVAMTSLFFTLVHTVGHCSNFFHISKQPLENLRCLTKEMHFESDFRPTAFFWFFQTITGLTGLLLYVLVCVLFIFAHPWVRQKAYSYFWTTHSLYILIYVLCLVHGLAKLTGSPRFWMFFVGPAIIYTLDKVVSLQTKYMELEILETELLPSDVTRVKFVRPPNFKYLSGQWVRMACTAFRPREFHSLSLTSAPHHNYLSVHVKAQGPWTWKLRNYLDPNNNKPWPKLRLEGPYGGGNQEWYKYEVAIMVGGGIGVTPYASILNDLVFGTSTNRYSGVACKKVYFLWICPSHRHFEWFIDVLRDVERRDVTNVLEIHIFITQFFHKFDLRTTMLYICENHFQRISNCSLFTGLKAVNHFGRPDMTAFLKFVQQQHSYVSKVGVFSCGPVTMTKSVTAACETVNNKRKLPYFIHQFENF</sequence>
<dbReference type="InterPro" id="IPR011992">
    <property type="entry name" value="EF-hand-dom_pair"/>
</dbReference>
<name>A0ABY6L4I4_9ARAC</name>
<dbReference type="Pfam" id="PF01794">
    <property type="entry name" value="Ferric_reduct"/>
    <property type="match status" value="2"/>
</dbReference>
<keyword evidence="14" id="KW-1185">Reference proteome</keyword>
<keyword evidence="2" id="KW-0285">Flavoprotein</keyword>
<evidence type="ECO:0000256" key="1">
    <source>
        <dbReference type="ARBA" id="ARBA00004141"/>
    </source>
</evidence>
<evidence type="ECO:0000313" key="13">
    <source>
        <dbReference type="EMBL" id="UYV75196.1"/>
    </source>
</evidence>
<dbReference type="Gene3D" id="1.10.238.10">
    <property type="entry name" value="EF-hand"/>
    <property type="match status" value="1"/>
</dbReference>
<evidence type="ECO:0000259" key="12">
    <source>
        <dbReference type="PROSITE" id="PS51384"/>
    </source>
</evidence>
<reference evidence="13 14" key="1">
    <citation type="submission" date="2022-01" db="EMBL/GenBank/DDBJ databases">
        <title>A chromosomal length assembly of Cordylochernes scorpioides.</title>
        <authorList>
            <person name="Zeh D."/>
            <person name="Zeh J."/>
        </authorList>
    </citation>
    <scope>NUCLEOTIDE SEQUENCE [LARGE SCALE GENOMIC DNA]</scope>
    <source>
        <strain evidence="13">IN4F17</strain>
        <tissue evidence="13">Whole Body</tissue>
    </source>
</reference>
<evidence type="ECO:0000256" key="6">
    <source>
        <dbReference type="ARBA" id="ARBA00022857"/>
    </source>
</evidence>
<dbReference type="InterPro" id="IPR013121">
    <property type="entry name" value="Fe_red_NAD-bd_6"/>
</dbReference>
<dbReference type="InterPro" id="IPR013130">
    <property type="entry name" value="Fe3_Rdtase_TM_dom"/>
</dbReference>
<keyword evidence="4" id="KW-0274">FAD</keyword>
<dbReference type="PROSITE" id="PS00018">
    <property type="entry name" value="EF_HAND_1"/>
    <property type="match status" value="1"/>
</dbReference>
<dbReference type="Pfam" id="PF08022">
    <property type="entry name" value="FAD_binding_8"/>
    <property type="match status" value="2"/>
</dbReference>
<feature type="transmembrane region" description="Helical" evidence="10">
    <location>
        <begin position="209"/>
        <end position="230"/>
    </location>
</feature>
<feature type="domain" description="FAD-binding FR-type" evidence="12">
    <location>
        <begin position="1098"/>
        <end position="1201"/>
    </location>
</feature>
<evidence type="ECO:0000256" key="4">
    <source>
        <dbReference type="ARBA" id="ARBA00022827"/>
    </source>
</evidence>
<gene>
    <name evidence="13" type="ORF">LAZ67_12002847</name>
</gene>
<dbReference type="Pfam" id="PF13499">
    <property type="entry name" value="EF-hand_7"/>
    <property type="match status" value="1"/>
</dbReference>
<feature type="transmembrane region" description="Helical" evidence="10">
    <location>
        <begin position="919"/>
        <end position="939"/>
    </location>
</feature>
<evidence type="ECO:0000256" key="9">
    <source>
        <dbReference type="ARBA" id="ARBA00023136"/>
    </source>
</evidence>
<keyword evidence="6" id="KW-0521">NADP</keyword>
<dbReference type="SUPFAM" id="SSF47473">
    <property type="entry name" value="EF-hand"/>
    <property type="match status" value="1"/>
</dbReference>
<feature type="transmembrane region" description="Helical" evidence="10">
    <location>
        <begin position="1010"/>
        <end position="1036"/>
    </location>
</feature>
<proteinExistence type="predicted"/>
<evidence type="ECO:0000256" key="2">
    <source>
        <dbReference type="ARBA" id="ARBA00022630"/>
    </source>
</evidence>
<keyword evidence="7 10" id="KW-1133">Transmembrane helix</keyword>
<evidence type="ECO:0000256" key="3">
    <source>
        <dbReference type="ARBA" id="ARBA00022692"/>
    </source>
</evidence>
<dbReference type="CDD" id="cd00051">
    <property type="entry name" value="EFh"/>
    <property type="match status" value="3"/>
</dbReference>
<feature type="domain" description="EF-hand" evidence="11">
    <location>
        <begin position="701"/>
        <end position="736"/>
    </location>
</feature>
<dbReference type="SUPFAM" id="SSF52343">
    <property type="entry name" value="Ferredoxin reductase-like, C-terminal NADP-linked domain"/>
    <property type="match status" value="2"/>
</dbReference>
<keyword evidence="3 10" id="KW-0812">Transmembrane</keyword>
<dbReference type="InterPro" id="IPR017938">
    <property type="entry name" value="Riboflavin_synthase-like_b-brl"/>
</dbReference>
<dbReference type="InterPro" id="IPR039261">
    <property type="entry name" value="FNR_nucleotide-bd"/>
</dbReference>
<dbReference type="PANTHER" id="PTHR11972:SF175">
    <property type="entry name" value="NAD(P)H OXIDASE (H2O2-FORMING)"/>
    <property type="match status" value="1"/>
</dbReference>
<keyword evidence="5" id="KW-0106">Calcium</keyword>
<dbReference type="InterPro" id="IPR050369">
    <property type="entry name" value="RBOH/FRE"/>
</dbReference>
<feature type="transmembrane region" description="Helical" evidence="10">
    <location>
        <begin position="171"/>
        <end position="197"/>
    </location>
</feature>
<dbReference type="InterPro" id="IPR013112">
    <property type="entry name" value="FAD-bd_8"/>
</dbReference>
<evidence type="ECO:0000259" key="11">
    <source>
        <dbReference type="PROSITE" id="PS50222"/>
    </source>
</evidence>
<keyword evidence="9 10" id="KW-0472">Membrane</keyword>
<evidence type="ECO:0000313" key="14">
    <source>
        <dbReference type="Proteomes" id="UP001235939"/>
    </source>
</evidence>
<evidence type="ECO:0000256" key="10">
    <source>
        <dbReference type="SAM" id="Phobius"/>
    </source>
</evidence>
<dbReference type="SUPFAM" id="SSF63380">
    <property type="entry name" value="Riboflavin synthase domain-like"/>
    <property type="match status" value="2"/>
</dbReference>
<feature type="transmembrane region" description="Helical" evidence="10">
    <location>
        <begin position="875"/>
        <end position="899"/>
    </location>
</feature>
<dbReference type="SFLD" id="SFLDS00052">
    <property type="entry name" value="Ferric_Reductase_Domain"/>
    <property type="match status" value="2"/>
</dbReference>
<feature type="domain" description="EF-hand" evidence="11">
    <location>
        <begin position="737"/>
        <end position="772"/>
    </location>
</feature>
<feature type="domain" description="FAD-binding FR-type" evidence="12">
    <location>
        <begin position="259"/>
        <end position="362"/>
    </location>
</feature>
<dbReference type="Gene3D" id="2.40.30.10">
    <property type="entry name" value="Translation factors"/>
    <property type="match status" value="2"/>
</dbReference>
<keyword evidence="8" id="KW-0560">Oxidoreductase</keyword>
<dbReference type="PANTHER" id="PTHR11972">
    <property type="entry name" value="NADPH OXIDASE"/>
    <property type="match status" value="1"/>
</dbReference>
<dbReference type="Gene3D" id="3.40.50.80">
    <property type="entry name" value="Nucleotide-binding domain of ferredoxin-NADP reductase (FNR) module"/>
    <property type="match status" value="2"/>
</dbReference>
<dbReference type="EMBL" id="CP092874">
    <property type="protein sequence ID" value="UYV75196.1"/>
    <property type="molecule type" value="Genomic_DNA"/>
</dbReference>
<dbReference type="InterPro" id="IPR017927">
    <property type="entry name" value="FAD-bd_FR_type"/>
</dbReference>
<dbReference type="Pfam" id="PF00036">
    <property type="entry name" value="EF-hand_1"/>
    <property type="match status" value="1"/>
</dbReference>
<organism evidence="13 14">
    <name type="scientific">Cordylochernes scorpioides</name>
    <dbReference type="NCBI Taxonomy" id="51811"/>
    <lineage>
        <taxon>Eukaryota</taxon>
        <taxon>Metazoa</taxon>
        <taxon>Ecdysozoa</taxon>
        <taxon>Arthropoda</taxon>
        <taxon>Chelicerata</taxon>
        <taxon>Arachnida</taxon>
        <taxon>Pseudoscorpiones</taxon>
        <taxon>Cheliferoidea</taxon>
        <taxon>Chernetidae</taxon>
        <taxon>Cordylochernes</taxon>
    </lineage>
</organism>
<evidence type="ECO:0000256" key="5">
    <source>
        <dbReference type="ARBA" id="ARBA00022837"/>
    </source>
</evidence>
<feature type="transmembrane region" description="Helical" evidence="10">
    <location>
        <begin position="81"/>
        <end position="100"/>
    </location>
</feature>
<dbReference type="CDD" id="cd06186">
    <property type="entry name" value="NOX_Duox_like_FAD_NADP"/>
    <property type="match status" value="2"/>
</dbReference>
<dbReference type="Pfam" id="PF08030">
    <property type="entry name" value="NAD_binding_6"/>
    <property type="match status" value="2"/>
</dbReference>
<dbReference type="SMART" id="SM00054">
    <property type="entry name" value="EFh"/>
    <property type="match status" value="2"/>
</dbReference>
<protein>
    <submittedName>
        <fullName evidence="13">Bli-3</fullName>
    </submittedName>
</protein>
<dbReference type="Proteomes" id="UP001235939">
    <property type="component" value="Chromosome 12"/>
</dbReference>
<feature type="transmembrane region" description="Helical" evidence="10">
    <location>
        <begin position="36"/>
        <end position="60"/>
    </location>
</feature>
<evidence type="ECO:0000256" key="7">
    <source>
        <dbReference type="ARBA" id="ARBA00022989"/>
    </source>
</evidence>
<accession>A0ABY6L4I4</accession>
<evidence type="ECO:0000256" key="8">
    <source>
        <dbReference type="ARBA" id="ARBA00023002"/>
    </source>
</evidence>
<dbReference type="InterPro" id="IPR018247">
    <property type="entry name" value="EF_Hand_1_Ca_BS"/>
</dbReference>
<dbReference type="PROSITE" id="PS50222">
    <property type="entry name" value="EF_HAND_2"/>
    <property type="match status" value="2"/>
</dbReference>
<dbReference type="SFLD" id="SFLDG01169">
    <property type="entry name" value="NADPH_oxidase_subgroup_(NOX)"/>
    <property type="match status" value="2"/>
</dbReference>
<dbReference type="InterPro" id="IPR002048">
    <property type="entry name" value="EF_hand_dom"/>
</dbReference>
<comment type="subcellular location">
    <subcellularLocation>
        <location evidence="1">Membrane</location>
        <topology evidence="1">Multi-pass membrane protein</topology>
    </subcellularLocation>
</comment>
<feature type="transmembrane region" description="Helical" evidence="10">
    <location>
        <begin position="1048"/>
        <end position="1069"/>
    </location>
</feature>
<dbReference type="PRINTS" id="PR00450">
    <property type="entry name" value="RECOVERIN"/>
</dbReference>
<dbReference type="PROSITE" id="PS51384">
    <property type="entry name" value="FAD_FR"/>
    <property type="match status" value="2"/>
</dbReference>